<gene>
    <name evidence="17" type="ORF">OB919_10855</name>
</gene>
<evidence type="ECO:0000256" key="6">
    <source>
        <dbReference type="ARBA" id="ARBA00012457"/>
    </source>
</evidence>
<dbReference type="SUPFAM" id="SSF51161">
    <property type="entry name" value="Trimeric LpxA-like enzymes"/>
    <property type="match status" value="1"/>
</dbReference>
<evidence type="ECO:0000259" key="15">
    <source>
        <dbReference type="Pfam" id="PF00483"/>
    </source>
</evidence>
<dbReference type="InterPro" id="IPR005835">
    <property type="entry name" value="NTP_transferase_dom"/>
</dbReference>
<comment type="similarity">
    <text evidence="4">In the N-terminal section; belongs to the N-acetylglucosamine-1-phosphate uridyltransferase family.</text>
</comment>
<dbReference type="InterPro" id="IPR029044">
    <property type="entry name" value="Nucleotide-diphossugar_trans"/>
</dbReference>
<dbReference type="EMBL" id="JAOPJZ010000007">
    <property type="protein sequence ID" value="MCU4752481.1"/>
    <property type="molecule type" value="Genomic_DNA"/>
</dbReference>
<evidence type="ECO:0000256" key="11">
    <source>
        <dbReference type="ARBA" id="ARBA00023315"/>
    </source>
</evidence>
<evidence type="ECO:0000256" key="10">
    <source>
        <dbReference type="ARBA" id="ARBA00023268"/>
    </source>
</evidence>
<dbReference type="Proteomes" id="UP001321047">
    <property type="component" value="Unassembled WGS sequence"/>
</dbReference>
<name>A0AAP2Z8F0_9EURY</name>
<dbReference type="SUPFAM" id="SSF53448">
    <property type="entry name" value="Nucleotide-diphospho-sugar transferases"/>
    <property type="match status" value="1"/>
</dbReference>
<evidence type="ECO:0000256" key="9">
    <source>
        <dbReference type="ARBA" id="ARBA00022695"/>
    </source>
</evidence>
<keyword evidence="8" id="KW-0808">Transferase</keyword>
<comment type="caution">
    <text evidence="17">The sequence shown here is derived from an EMBL/GenBank/DDBJ whole genome shotgun (WGS) entry which is preliminary data.</text>
</comment>
<sequence>MQTVILAAGQGTRMRPLSESRPKPMLPVTSKPLVAHTVEAAIEAGANDIVLVVGYEADVVRHYFGDRFQGVPIRYAVQDQQDGTAGALWAASEHLEPSEPFAVINGDIVFDRPSLSTLFASGPAIGSTRVEEPSNYGILEVSGGTVTGIVEKPEDPPGRLANAGAYVFPPEAFACLDVRRSERGEYELTDILGRVLEDETTDVGHVEFSQWLDVGRPWELLEANERKLAELERDIRGTVSDDAVISDAVVVEPGATIRSDVVLEGPALIRSGATVGPNAYVRGATLIGEGATVGHGVEIKNSVLMAGTSVAHLSYVGDSVLGRDVNVGAGTAIANLRHDDQPIEMTVSGERVSTGRRKFGVVLGDEAKTGINTSLNPGVRLSSGQTTAPGESVFSDR</sequence>
<evidence type="ECO:0000256" key="14">
    <source>
        <dbReference type="SAM" id="MobiDB-lite"/>
    </source>
</evidence>
<dbReference type="CDD" id="cd04181">
    <property type="entry name" value="NTP_transferase"/>
    <property type="match status" value="1"/>
</dbReference>
<dbReference type="Gene3D" id="3.90.550.10">
    <property type="entry name" value="Spore Coat Polysaccharide Biosynthesis Protein SpsA, Chain A"/>
    <property type="match status" value="1"/>
</dbReference>
<evidence type="ECO:0000259" key="16">
    <source>
        <dbReference type="Pfam" id="PF25087"/>
    </source>
</evidence>
<comment type="catalytic activity">
    <reaction evidence="13">
        <text>N-acetyl-alpha-D-glucosamine 1-phosphate + UTP + H(+) = UDP-N-acetyl-alpha-D-glucosamine + diphosphate</text>
        <dbReference type="Rhea" id="RHEA:13509"/>
        <dbReference type="ChEBI" id="CHEBI:15378"/>
        <dbReference type="ChEBI" id="CHEBI:33019"/>
        <dbReference type="ChEBI" id="CHEBI:46398"/>
        <dbReference type="ChEBI" id="CHEBI:57705"/>
        <dbReference type="ChEBI" id="CHEBI:57776"/>
        <dbReference type="EC" id="2.7.7.23"/>
    </reaction>
</comment>
<proteinExistence type="inferred from homology"/>
<evidence type="ECO:0000256" key="8">
    <source>
        <dbReference type="ARBA" id="ARBA00022679"/>
    </source>
</evidence>
<feature type="compositionally biased region" description="Polar residues" evidence="14">
    <location>
        <begin position="374"/>
        <end position="389"/>
    </location>
</feature>
<dbReference type="PANTHER" id="PTHR43584">
    <property type="entry name" value="NUCLEOTIDYL TRANSFERASE"/>
    <property type="match status" value="1"/>
</dbReference>
<dbReference type="CDD" id="cd05636">
    <property type="entry name" value="LbH_G1P_TT_C_like"/>
    <property type="match status" value="1"/>
</dbReference>
<dbReference type="Pfam" id="PF25087">
    <property type="entry name" value="GMPPB_C"/>
    <property type="match status" value="1"/>
</dbReference>
<dbReference type="InterPro" id="IPR050065">
    <property type="entry name" value="GlmU-like"/>
</dbReference>
<dbReference type="AlphaFoldDB" id="A0AAP2Z8F0"/>
<dbReference type="EC" id="2.7.7.23" evidence="6"/>
<dbReference type="Pfam" id="PF00483">
    <property type="entry name" value="NTP_transferase"/>
    <property type="match status" value="1"/>
</dbReference>
<dbReference type="NCBIfam" id="TIGR03992">
    <property type="entry name" value="Arch_glmU"/>
    <property type="match status" value="1"/>
</dbReference>
<feature type="domain" description="Mannose-1-phosphate guanyltransferase C-terminal" evidence="16">
    <location>
        <begin position="264"/>
        <end position="355"/>
    </location>
</feature>
<evidence type="ECO:0000256" key="3">
    <source>
        <dbReference type="ARBA" id="ARBA00007707"/>
    </source>
</evidence>
<evidence type="ECO:0000256" key="7">
    <source>
        <dbReference type="ARBA" id="ARBA00013414"/>
    </source>
</evidence>
<comment type="similarity">
    <text evidence="3">In the C-terminal section; belongs to the transferase hexapeptide repeat family.</text>
</comment>
<evidence type="ECO:0000256" key="4">
    <source>
        <dbReference type="ARBA" id="ARBA00007947"/>
    </source>
</evidence>
<dbReference type="GO" id="GO:0019134">
    <property type="term" value="F:glucosamine-1-phosphate N-acetyltransferase activity"/>
    <property type="evidence" value="ECO:0007669"/>
    <property type="project" value="UniProtKB-EC"/>
</dbReference>
<dbReference type="GO" id="GO:0003977">
    <property type="term" value="F:UDP-N-acetylglucosamine diphosphorylase activity"/>
    <property type="evidence" value="ECO:0007669"/>
    <property type="project" value="UniProtKB-EC"/>
</dbReference>
<feature type="region of interest" description="Disordered" evidence="14">
    <location>
        <begin position="374"/>
        <end position="397"/>
    </location>
</feature>
<evidence type="ECO:0000313" key="18">
    <source>
        <dbReference type="Proteomes" id="UP001321047"/>
    </source>
</evidence>
<keyword evidence="18" id="KW-1185">Reference proteome</keyword>
<dbReference type="InterPro" id="IPR023915">
    <property type="entry name" value="Bifunctiontional_GlmU_arc-type"/>
</dbReference>
<protein>
    <recommendedName>
        <fullName evidence="7">Bifunctional protein GlmU</fullName>
        <ecNumber evidence="5">2.3.1.157</ecNumber>
        <ecNumber evidence="6">2.7.7.23</ecNumber>
    </recommendedName>
</protein>
<dbReference type="Gene3D" id="2.160.10.10">
    <property type="entry name" value="Hexapeptide repeat proteins"/>
    <property type="match status" value="1"/>
</dbReference>
<comment type="pathway">
    <text evidence="2">Nucleotide-sugar biosynthesis; UDP-N-acetyl-alpha-D-glucosamine biosynthesis; UDP-N-acetyl-alpha-D-glucosamine from N-acetyl-alpha-D-glucosamine 1-phosphate: step 1/1.</text>
</comment>
<dbReference type="InterPro" id="IPR011004">
    <property type="entry name" value="Trimer_LpxA-like_sf"/>
</dbReference>
<dbReference type="InterPro" id="IPR056729">
    <property type="entry name" value="GMPPB_C"/>
</dbReference>
<keyword evidence="10" id="KW-0511">Multifunctional enzyme</keyword>
<evidence type="ECO:0000256" key="2">
    <source>
        <dbReference type="ARBA" id="ARBA00005208"/>
    </source>
</evidence>
<accession>A0AAP2Z8F0</accession>
<evidence type="ECO:0000256" key="5">
    <source>
        <dbReference type="ARBA" id="ARBA00012225"/>
    </source>
</evidence>
<evidence type="ECO:0000256" key="13">
    <source>
        <dbReference type="ARBA" id="ARBA00048493"/>
    </source>
</evidence>
<comment type="pathway">
    <text evidence="1">Nucleotide-sugar biosynthesis; UDP-N-acetyl-alpha-D-glucosamine biosynthesis; N-acetyl-alpha-D-glucosamine 1-phosphate from alpha-D-glucosamine 6-phosphate (route II): step 2/2.</text>
</comment>
<keyword evidence="9" id="KW-0548">Nucleotidyltransferase</keyword>
<feature type="domain" description="Nucleotidyl transferase" evidence="15">
    <location>
        <begin position="3"/>
        <end position="227"/>
    </location>
</feature>
<evidence type="ECO:0000256" key="1">
    <source>
        <dbReference type="ARBA" id="ARBA00005166"/>
    </source>
</evidence>
<reference evidence="17 18" key="1">
    <citation type="submission" date="2022-09" db="EMBL/GenBank/DDBJ databases">
        <title>Enrichment on poylsaccharides allowed isolation of novel metabolic and taxonomic groups of Haloarchaea.</title>
        <authorList>
            <person name="Sorokin D.Y."/>
            <person name="Elcheninov A.G."/>
            <person name="Khizhniak T.V."/>
            <person name="Kolganova T.V."/>
            <person name="Kublanov I.V."/>
        </authorList>
    </citation>
    <scope>NUCLEOTIDE SEQUENCE [LARGE SCALE GENOMIC DNA]</scope>
    <source>
        <strain evidence="17 18">AArc-curdl1</strain>
    </source>
</reference>
<evidence type="ECO:0000256" key="12">
    <source>
        <dbReference type="ARBA" id="ARBA00048247"/>
    </source>
</evidence>
<organism evidence="17 18">
    <name type="scientific">Natronosalvus hydrolyticus</name>
    <dbReference type="NCBI Taxonomy" id="2979988"/>
    <lineage>
        <taxon>Archaea</taxon>
        <taxon>Methanobacteriati</taxon>
        <taxon>Methanobacteriota</taxon>
        <taxon>Stenosarchaea group</taxon>
        <taxon>Halobacteria</taxon>
        <taxon>Halobacteriales</taxon>
        <taxon>Natrialbaceae</taxon>
        <taxon>Natronosalvus</taxon>
    </lineage>
</organism>
<dbReference type="EC" id="2.3.1.157" evidence="5"/>
<evidence type="ECO:0000313" key="17">
    <source>
        <dbReference type="EMBL" id="MCU4752481.1"/>
    </source>
</evidence>
<keyword evidence="11" id="KW-0012">Acyltransferase</keyword>
<comment type="catalytic activity">
    <reaction evidence="12">
        <text>alpha-D-glucosamine 1-phosphate + acetyl-CoA = N-acetyl-alpha-D-glucosamine 1-phosphate + CoA + H(+)</text>
        <dbReference type="Rhea" id="RHEA:13725"/>
        <dbReference type="ChEBI" id="CHEBI:15378"/>
        <dbReference type="ChEBI" id="CHEBI:57287"/>
        <dbReference type="ChEBI" id="CHEBI:57288"/>
        <dbReference type="ChEBI" id="CHEBI:57776"/>
        <dbReference type="ChEBI" id="CHEBI:58516"/>
        <dbReference type="EC" id="2.3.1.157"/>
    </reaction>
</comment>
<dbReference type="PANTHER" id="PTHR43584:SF8">
    <property type="entry name" value="N-ACETYLMURAMATE ALPHA-1-PHOSPHATE URIDYLYLTRANSFERASE"/>
    <property type="match status" value="1"/>
</dbReference>